<dbReference type="PATRIC" id="fig|1206767.3.peg.1481"/>
<dbReference type="CDD" id="cd00207">
    <property type="entry name" value="fer2"/>
    <property type="match status" value="1"/>
</dbReference>
<name>K6FMI7_9BACT</name>
<dbReference type="EMBL" id="ALAO01000116">
    <property type="protein sequence ID" value="EKO39777.1"/>
    <property type="molecule type" value="Genomic_DNA"/>
</dbReference>
<evidence type="ECO:0000259" key="1">
    <source>
        <dbReference type="PROSITE" id="PS51085"/>
    </source>
</evidence>
<dbReference type="AlphaFoldDB" id="K6FMI7"/>
<dbReference type="InterPro" id="IPR052911">
    <property type="entry name" value="Corrinoid_activation_enz"/>
</dbReference>
<dbReference type="PROSITE" id="PS51085">
    <property type="entry name" value="2FE2S_FER_2"/>
    <property type="match status" value="1"/>
</dbReference>
<dbReference type="GO" id="GO:0051536">
    <property type="term" value="F:iron-sulfur cluster binding"/>
    <property type="evidence" value="ECO:0007669"/>
    <property type="project" value="InterPro"/>
</dbReference>
<dbReference type="Pfam" id="PF17651">
    <property type="entry name" value="Raco_middle"/>
    <property type="match status" value="1"/>
</dbReference>
<dbReference type="InterPro" id="IPR042259">
    <property type="entry name" value="Raco-like_middle_sf"/>
</dbReference>
<protein>
    <submittedName>
        <fullName evidence="2">Putative metal-binding protein</fullName>
    </submittedName>
</protein>
<dbReference type="SUPFAM" id="SSF54292">
    <property type="entry name" value="2Fe-2S ferredoxin-like"/>
    <property type="match status" value="1"/>
</dbReference>
<dbReference type="InterPro" id="IPR012675">
    <property type="entry name" value="Beta-grasp_dom_sf"/>
</dbReference>
<dbReference type="InterPro" id="IPR041414">
    <property type="entry name" value="Raco-like_middle"/>
</dbReference>
<dbReference type="Gene3D" id="3.30.420.480">
    <property type="entry name" value="Domain of unknown function (DUF4445)"/>
    <property type="match status" value="1"/>
</dbReference>
<dbReference type="PANTHER" id="PTHR42895">
    <property type="entry name" value="IRON-SULFUR CLUSTER-BINDING PROTEIN-RELATED"/>
    <property type="match status" value="1"/>
</dbReference>
<sequence>MPVIRLPEHGKTIDYVPGPSLLDLLSGAGLMPPSPCGAAGECGKCAVTILAGDQPPPTAQEAALLTADELARGRRLACLIRPQGDLDAEVVPDPGNAPGDVDGRILAQGHLPAFALDAPLKKRLVFPAAQAPGSPEDRLAAALGLPALPAWASRSLNPHAPSLTAVFDDGELAALRPGDETGRSLGMAVDIGTTTVAAALLDLRTGRELAVRTALNPQKRWGFDVLTRIGHVMEHPGEGLPALQGAVVGCLNELAKGLAEAAGLSTAAIDAVSVAANTAMLHMLLGVDPSPLAMAPFTPPFTQAQRRPASDLGLAVASGAMVYCLPSVSAYIGADIVAGLYVAGLHEARDTVLFLDIGTNGEMALVHEGQICACSCAAGPALEGMNISCGVRACPGAVEDVRLGESDPAATTIGDRPPVGLCGSGLLAAVSELLRVGLVSPRGNLAKARDLPEHDWRRALLVEKDGRPAVRLTQGEAPLVLTQRDIRQMQLAKGALSSGVAALLARHGLGAADVDRVLVAGQFGAHLPAASLTGCGILPPILGDKVDYLGNTSQSGAILALLRRDARREMEALAREVRSFDLSRLDGFDRLFADCLRFPAPA</sequence>
<evidence type="ECO:0000313" key="2">
    <source>
        <dbReference type="EMBL" id="EKO39777.1"/>
    </source>
</evidence>
<dbReference type="Gene3D" id="3.10.20.30">
    <property type="match status" value="1"/>
</dbReference>
<dbReference type="InterPro" id="IPR001041">
    <property type="entry name" value="2Fe-2S_ferredoxin-type"/>
</dbReference>
<feature type="domain" description="2Fe-2S ferredoxin-type" evidence="1">
    <location>
        <begin position="2"/>
        <end position="94"/>
    </location>
</feature>
<dbReference type="Pfam" id="PF00111">
    <property type="entry name" value="Fer2"/>
    <property type="match status" value="1"/>
</dbReference>
<reference evidence="2 3" key="1">
    <citation type="submission" date="2012-07" db="EMBL/GenBank/DDBJ databases">
        <title>Draft genome sequence of Desulfovibrio magneticus str. Maddingley MBC34 obtained from a metagenomic sequence of a methanogenic enrichment isolated from coal-seam formation water in Victoria, Australia.</title>
        <authorList>
            <person name="Greenfield P."/>
            <person name="Hendry P."/>
            <person name="Li D."/>
            <person name="Rosewarne C.P."/>
            <person name="Tran-Dinh N."/>
            <person name="Elbourne L.D.H."/>
            <person name="Paulsen I.T."/>
            <person name="Midgley D.J."/>
        </authorList>
    </citation>
    <scope>NUCLEOTIDE SEQUENCE [LARGE SCALE GENOMIC DNA]</scope>
    <source>
        <strain evidence="3">Maddingley MBC34</strain>
    </source>
</reference>
<proteinExistence type="predicted"/>
<comment type="caution">
    <text evidence="2">The sequence shown here is derived from an EMBL/GenBank/DDBJ whole genome shotgun (WGS) entry which is preliminary data.</text>
</comment>
<gene>
    <name evidence="2" type="ORF">B193_1516</name>
</gene>
<organism evidence="2 3">
    <name type="scientific">Solidesulfovibrio magneticus str. Maddingley MBC34</name>
    <dbReference type="NCBI Taxonomy" id="1206767"/>
    <lineage>
        <taxon>Bacteria</taxon>
        <taxon>Pseudomonadati</taxon>
        <taxon>Thermodesulfobacteriota</taxon>
        <taxon>Desulfovibrionia</taxon>
        <taxon>Desulfovibrionales</taxon>
        <taxon>Desulfovibrionaceae</taxon>
        <taxon>Solidesulfovibrio</taxon>
    </lineage>
</organism>
<evidence type="ECO:0000313" key="3">
    <source>
        <dbReference type="Proteomes" id="UP000006272"/>
    </source>
</evidence>
<dbReference type="InterPro" id="IPR027980">
    <property type="entry name" value="RACo_C"/>
</dbReference>
<dbReference type="PANTHER" id="PTHR42895:SF2">
    <property type="entry name" value="IRON-SULFUR CLUSTER PROTEIN"/>
    <property type="match status" value="1"/>
</dbReference>
<dbReference type="Pfam" id="PF14574">
    <property type="entry name" value="RACo_C_ter"/>
    <property type="match status" value="1"/>
</dbReference>
<accession>K6FMI7</accession>
<dbReference type="InterPro" id="IPR036010">
    <property type="entry name" value="2Fe-2S_ferredoxin-like_sf"/>
</dbReference>
<dbReference type="Proteomes" id="UP000006272">
    <property type="component" value="Unassembled WGS sequence"/>
</dbReference>